<name>A0ABV4HMG8_9GAMM</name>
<dbReference type="InterPro" id="IPR000485">
    <property type="entry name" value="AsnC-type_HTH_dom"/>
</dbReference>
<proteinExistence type="predicted"/>
<keyword evidence="1" id="KW-0805">Transcription regulation</keyword>
<dbReference type="Pfam" id="PF00392">
    <property type="entry name" value="GntR"/>
    <property type="match status" value="1"/>
</dbReference>
<dbReference type="SMART" id="SM00895">
    <property type="entry name" value="FCD"/>
    <property type="match status" value="1"/>
</dbReference>
<dbReference type="Gene3D" id="1.20.120.530">
    <property type="entry name" value="GntR ligand-binding domain-like"/>
    <property type="match status" value="1"/>
</dbReference>
<dbReference type="Gene3D" id="1.10.10.10">
    <property type="entry name" value="Winged helix-like DNA-binding domain superfamily/Winged helix DNA-binding domain"/>
    <property type="match status" value="1"/>
</dbReference>
<feature type="domain" description="HTH gntR-type" evidence="4">
    <location>
        <begin position="10"/>
        <end position="77"/>
    </location>
</feature>
<dbReference type="CDD" id="cd07377">
    <property type="entry name" value="WHTH_GntR"/>
    <property type="match status" value="1"/>
</dbReference>
<dbReference type="PANTHER" id="PTHR43537">
    <property type="entry name" value="TRANSCRIPTIONAL REGULATOR, GNTR FAMILY"/>
    <property type="match status" value="1"/>
</dbReference>
<comment type="caution">
    <text evidence="5">The sequence shown here is derived from an EMBL/GenBank/DDBJ whole genome shotgun (WGS) entry which is preliminary data.</text>
</comment>
<accession>A0ABV4HMG8</accession>
<dbReference type="EMBL" id="JBFWIC010000004">
    <property type="protein sequence ID" value="MEZ0473917.1"/>
    <property type="molecule type" value="Genomic_DNA"/>
</dbReference>
<dbReference type="RefSeq" id="WP_370562626.1">
    <property type="nucleotide sequence ID" value="NZ_JBFWIB010000002.1"/>
</dbReference>
<dbReference type="PANTHER" id="PTHR43537:SF5">
    <property type="entry name" value="UXU OPERON TRANSCRIPTIONAL REGULATOR"/>
    <property type="match status" value="1"/>
</dbReference>
<keyword evidence="6" id="KW-1185">Reference proteome</keyword>
<evidence type="ECO:0000259" key="4">
    <source>
        <dbReference type="PROSITE" id="PS50949"/>
    </source>
</evidence>
<keyword evidence="2" id="KW-0238">DNA-binding</keyword>
<dbReference type="Pfam" id="PF07729">
    <property type="entry name" value="FCD"/>
    <property type="match status" value="1"/>
</dbReference>
<gene>
    <name evidence="5" type="ORF">AB6713_04705</name>
</gene>
<dbReference type="PRINTS" id="PR00033">
    <property type="entry name" value="HTHASNC"/>
</dbReference>
<dbReference type="InterPro" id="IPR008920">
    <property type="entry name" value="TF_FadR/GntR_C"/>
</dbReference>
<dbReference type="PROSITE" id="PS50949">
    <property type="entry name" value="HTH_GNTR"/>
    <property type="match status" value="1"/>
</dbReference>
<dbReference type="SMART" id="SM00345">
    <property type="entry name" value="HTH_GNTR"/>
    <property type="match status" value="1"/>
</dbReference>
<dbReference type="Proteomes" id="UP001566331">
    <property type="component" value="Unassembled WGS sequence"/>
</dbReference>
<reference evidence="5 6" key="1">
    <citation type="submission" date="2024-07" db="EMBL/GenBank/DDBJ databases">
        <title>Luteimonas salilacus sp. nov., isolated from the shore soil of Salt Lake in Tibet of China.</title>
        <authorList>
            <person name="Zhang X."/>
            <person name="Li A."/>
        </authorList>
    </citation>
    <scope>NUCLEOTIDE SEQUENCE [LARGE SCALE GENOMIC DNA]</scope>
    <source>
        <strain evidence="5 6">B3-2-R+30</strain>
    </source>
</reference>
<protein>
    <submittedName>
        <fullName evidence="5">GntR family transcriptional regulator</fullName>
    </submittedName>
</protein>
<dbReference type="SUPFAM" id="SSF46785">
    <property type="entry name" value="Winged helix' DNA-binding domain"/>
    <property type="match status" value="1"/>
</dbReference>
<organism evidence="5 6">
    <name type="scientific">Luteimonas salinilitoris</name>
    <dbReference type="NCBI Taxonomy" id="3237697"/>
    <lineage>
        <taxon>Bacteria</taxon>
        <taxon>Pseudomonadati</taxon>
        <taxon>Pseudomonadota</taxon>
        <taxon>Gammaproteobacteria</taxon>
        <taxon>Lysobacterales</taxon>
        <taxon>Lysobacteraceae</taxon>
        <taxon>Luteimonas</taxon>
    </lineage>
</organism>
<evidence type="ECO:0000313" key="6">
    <source>
        <dbReference type="Proteomes" id="UP001566331"/>
    </source>
</evidence>
<dbReference type="InterPro" id="IPR036388">
    <property type="entry name" value="WH-like_DNA-bd_sf"/>
</dbReference>
<dbReference type="InterPro" id="IPR011711">
    <property type="entry name" value="GntR_C"/>
</dbReference>
<dbReference type="InterPro" id="IPR036390">
    <property type="entry name" value="WH_DNA-bd_sf"/>
</dbReference>
<dbReference type="InterPro" id="IPR000524">
    <property type="entry name" value="Tscrpt_reg_HTH_GntR"/>
</dbReference>
<dbReference type="SUPFAM" id="SSF48008">
    <property type="entry name" value="GntR ligand-binding domain-like"/>
    <property type="match status" value="1"/>
</dbReference>
<evidence type="ECO:0000256" key="1">
    <source>
        <dbReference type="ARBA" id="ARBA00023015"/>
    </source>
</evidence>
<evidence type="ECO:0000313" key="5">
    <source>
        <dbReference type="EMBL" id="MEZ0473917.1"/>
    </source>
</evidence>
<evidence type="ECO:0000256" key="2">
    <source>
        <dbReference type="ARBA" id="ARBA00023125"/>
    </source>
</evidence>
<evidence type="ECO:0000256" key="3">
    <source>
        <dbReference type="ARBA" id="ARBA00023163"/>
    </source>
</evidence>
<sequence>MNTLPRLTRTRASDSVLDMLRDGILASTFRPGQRLDVKALADQLGVSPTPVKDAINRLAAEGLIEIRPRSGTFVAEITPEMVGEIFEIRRALECLAAEAAVARLTPELLEAFTDLARQLERPVTSEAERMRHEQANVALHMLIVESSGNQRLMEIYRSLNAHLTIARIHSRRRPEAHRLEQELQEHRAMLDALQQRDAPRLVQVLGDHIRRAGHDLVEDVLHAREKEQA</sequence>
<keyword evidence="3" id="KW-0804">Transcription</keyword>